<feature type="domain" description="Alpha-L-rhamnosidase concanavalin-like" evidence="3">
    <location>
        <begin position="219"/>
        <end position="331"/>
    </location>
</feature>
<evidence type="ECO:0000259" key="4">
    <source>
        <dbReference type="Pfam" id="PF08531"/>
    </source>
</evidence>
<keyword evidence="6" id="KW-0378">Hydrolase</keyword>
<comment type="caution">
    <text evidence="6">The sequence shown here is derived from an EMBL/GenBank/DDBJ whole genome shotgun (WGS) entry which is preliminary data.</text>
</comment>
<evidence type="ECO:0000256" key="1">
    <source>
        <dbReference type="ARBA" id="ARBA00001445"/>
    </source>
</evidence>
<evidence type="ECO:0000256" key="2">
    <source>
        <dbReference type="ARBA" id="ARBA00012652"/>
    </source>
</evidence>
<evidence type="ECO:0000259" key="3">
    <source>
        <dbReference type="Pfam" id="PF05592"/>
    </source>
</evidence>
<dbReference type="Gene3D" id="1.50.10.10">
    <property type="match status" value="1"/>
</dbReference>
<feature type="domain" description="Alpha-L-rhamnosidase six-hairpin glycosidase" evidence="5">
    <location>
        <begin position="338"/>
        <end position="676"/>
    </location>
</feature>
<keyword evidence="6" id="KW-0326">Glycosidase</keyword>
<organism evidence="6 7">
    <name type="scientific">Streptococcus rupicaprae</name>
    <dbReference type="NCBI Taxonomy" id="759619"/>
    <lineage>
        <taxon>Bacteria</taxon>
        <taxon>Bacillati</taxon>
        <taxon>Bacillota</taxon>
        <taxon>Bacilli</taxon>
        <taxon>Lactobacillales</taxon>
        <taxon>Streptococcaceae</taxon>
        <taxon>Streptococcus</taxon>
    </lineage>
</organism>
<dbReference type="Pfam" id="PF08531">
    <property type="entry name" value="Bac_rhamnosid_N"/>
    <property type="match status" value="1"/>
</dbReference>
<sequence>MTKKYNQKEHFLEAKWITRKDNPIEKEFSFFKDKPNMTFSKNFIWDGESKASLAVCGLGYYTAYLNGQRLGDAFLNSDVTNYDKVVYYDTYDISPYLKRGTNKIIIELANGWYNPAPLHILGKYNIRKQLAVGKPCLICDIQLGDGHIYSDSTWESGFGNLLQNDIYIGEVFTDENWYVDSSVQTVTISGPAGQLVPSFIPKVKRHDVIRPVKIERLGENWLVDFGQILSGQIAFGVEPDYIGTILLQYAEERLTDGEELDFTSTISGRYGLRDDSKDIEPDKTIIQEDKIIKTKNVALDYSNQYTYHSFRYVMVKTGSETFPLCDLTAYRVHTAVKNISEFECSSEILNQLWIAGRNTRLHNIHSYFEDCSRERLGYGGDIVALLKAHLATIDGKEMFKKVFIDFVNEQRLDGGITQTAPYVGIMTNGTSNGAGSLGWQLVLPTLAQIIFEEYGEENFIEQYQEALKKHLNHLMSFDYDYVKMCCLGDWGSIDETAYGFFIKSPDQEFCSAVMYLLNLQTYQKLSRYLSDLKPYQEELGKVIETVKQSIKNEFYDDVQQRFASGSASSIIFALRTGLVDDEVIWYDKLVVAIRSRDGIFPFGIFGMSWAYEEFAKRGDNQLIFDWLTRQATPSYMDMIRSGNQTLSEHFSGGETFTGSKNHAMFSSYSSWLIREVLGIKVSGGRIEIAPASNLPLEWVKGAYQLPEGRVQLEWTQKDLSIYYSKALKDRISIETDLNIIVNLLD</sequence>
<dbReference type="InterPro" id="IPR016007">
    <property type="entry name" value="Alpha_rhamnosid"/>
</dbReference>
<keyword evidence="7" id="KW-1185">Reference proteome</keyword>
<dbReference type="EMBL" id="JBEPLO010000014">
    <property type="protein sequence ID" value="MET3558333.1"/>
    <property type="molecule type" value="Genomic_DNA"/>
</dbReference>
<dbReference type="SUPFAM" id="SSF48208">
    <property type="entry name" value="Six-hairpin glycosidases"/>
    <property type="match status" value="1"/>
</dbReference>
<dbReference type="RefSeq" id="WP_354365461.1">
    <property type="nucleotide sequence ID" value="NZ_JBEPLO010000014.1"/>
</dbReference>
<dbReference type="PANTHER" id="PTHR33307:SF6">
    <property type="entry name" value="ALPHA-RHAMNOSIDASE (EUROFUNG)-RELATED"/>
    <property type="match status" value="1"/>
</dbReference>
<evidence type="ECO:0000313" key="6">
    <source>
        <dbReference type="EMBL" id="MET3558333.1"/>
    </source>
</evidence>
<proteinExistence type="predicted"/>
<dbReference type="Pfam" id="PF05592">
    <property type="entry name" value="Bac_rhamnosid"/>
    <property type="match status" value="1"/>
</dbReference>
<dbReference type="InterPro" id="IPR012341">
    <property type="entry name" value="6hp_glycosidase-like_sf"/>
</dbReference>
<name>A0ABV2FIG2_9STRE</name>
<dbReference type="Gene3D" id="2.60.120.260">
    <property type="entry name" value="Galactose-binding domain-like"/>
    <property type="match status" value="2"/>
</dbReference>
<dbReference type="InterPro" id="IPR008902">
    <property type="entry name" value="Rhamnosid_concanavalin"/>
</dbReference>
<dbReference type="InterPro" id="IPR008928">
    <property type="entry name" value="6-hairpin_glycosidase_sf"/>
</dbReference>
<protein>
    <recommendedName>
        <fullName evidence="2">alpha-L-rhamnosidase</fullName>
        <ecNumber evidence="2">3.2.1.40</ecNumber>
    </recommendedName>
</protein>
<evidence type="ECO:0000259" key="5">
    <source>
        <dbReference type="Pfam" id="PF17389"/>
    </source>
</evidence>
<evidence type="ECO:0000313" key="7">
    <source>
        <dbReference type="Proteomes" id="UP001549122"/>
    </source>
</evidence>
<dbReference type="InterPro" id="IPR013737">
    <property type="entry name" value="Bac_rhamnosid_N"/>
</dbReference>
<dbReference type="PANTHER" id="PTHR33307">
    <property type="entry name" value="ALPHA-RHAMNOSIDASE (EUROFUNG)"/>
    <property type="match status" value="1"/>
</dbReference>
<accession>A0ABV2FIG2</accession>
<comment type="catalytic activity">
    <reaction evidence="1">
        <text>Hydrolysis of terminal non-reducing alpha-L-rhamnose residues in alpha-L-rhamnosides.</text>
        <dbReference type="EC" id="3.2.1.40"/>
    </reaction>
</comment>
<reference evidence="6 7" key="1">
    <citation type="submission" date="2024-06" db="EMBL/GenBank/DDBJ databases">
        <title>Genomic Encyclopedia of Type Strains, Phase IV (KMG-IV): sequencing the most valuable type-strain genomes for metagenomic binning, comparative biology and taxonomic classification.</title>
        <authorList>
            <person name="Goeker M."/>
        </authorList>
    </citation>
    <scope>NUCLEOTIDE SEQUENCE [LARGE SCALE GENOMIC DNA]</scope>
    <source>
        <strain evidence="6 7">DSM 28303</strain>
    </source>
</reference>
<dbReference type="GO" id="GO:0030596">
    <property type="term" value="F:alpha-L-rhamnosidase activity"/>
    <property type="evidence" value="ECO:0007669"/>
    <property type="project" value="UniProtKB-EC"/>
</dbReference>
<feature type="domain" description="Bacterial alpha-L-rhamnosidase N-terminal" evidence="4">
    <location>
        <begin position="50"/>
        <end position="175"/>
    </location>
</feature>
<dbReference type="EC" id="3.2.1.40" evidence="2"/>
<dbReference type="InterPro" id="IPR035396">
    <property type="entry name" value="Bac_rhamnosid6H"/>
</dbReference>
<dbReference type="Pfam" id="PF17389">
    <property type="entry name" value="Bac_rhamnosid6H"/>
    <property type="match status" value="1"/>
</dbReference>
<dbReference type="Proteomes" id="UP001549122">
    <property type="component" value="Unassembled WGS sequence"/>
</dbReference>
<gene>
    <name evidence="6" type="ORF">ABID29_001455</name>
</gene>